<reference evidence="6" key="1">
    <citation type="submission" date="2018-09" db="EMBL/GenBank/DDBJ databases">
        <title>Nocardia yunnanensis sp. nov., an actinomycete isolated from a soil sample.</title>
        <authorList>
            <person name="Zhang J."/>
        </authorList>
    </citation>
    <scope>NUCLEOTIDE SEQUENCE [LARGE SCALE GENOMIC DNA]</scope>
    <source>
        <strain evidence="6">21-3</strain>
    </source>
</reference>
<feature type="compositionally biased region" description="Polar residues" evidence="1">
    <location>
        <begin position="8"/>
        <end position="23"/>
    </location>
</feature>
<feature type="region of interest" description="Disordered" evidence="1">
    <location>
        <begin position="1"/>
        <end position="48"/>
    </location>
</feature>
<feature type="domain" description="Anti-sigma factor NepR" evidence="2">
    <location>
        <begin position="45"/>
        <end position="77"/>
    </location>
</feature>
<organism evidence="3 5">
    <name type="scientific">Qipengyuania flava</name>
    <dbReference type="NCBI Taxonomy" id="192812"/>
    <lineage>
        <taxon>Bacteria</taxon>
        <taxon>Pseudomonadati</taxon>
        <taxon>Pseudomonadota</taxon>
        <taxon>Alphaproteobacteria</taxon>
        <taxon>Sphingomonadales</taxon>
        <taxon>Erythrobacteraceae</taxon>
        <taxon>Qipengyuania</taxon>
    </lineage>
</organism>
<reference evidence="4" key="2">
    <citation type="submission" date="2018-09" db="EMBL/GenBank/DDBJ databases">
        <authorList>
            <person name="Zhang J."/>
        </authorList>
    </citation>
    <scope>NUCLEOTIDE SEQUENCE</scope>
    <source>
        <strain evidence="4">21-3</strain>
    </source>
</reference>
<evidence type="ECO:0000256" key="1">
    <source>
        <dbReference type="SAM" id="MobiDB-lite"/>
    </source>
</evidence>
<evidence type="ECO:0000259" key="2">
    <source>
        <dbReference type="Pfam" id="PF18557"/>
    </source>
</evidence>
<dbReference type="Proteomes" id="UP000290057">
    <property type="component" value="Chromosome"/>
</dbReference>
<evidence type="ECO:0000313" key="4">
    <source>
        <dbReference type="EMBL" id="QFI64500.1"/>
    </source>
</evidence>
<dbReference type="EMBL" id="CP032228">
    <property type="protein sequence ID" value="QFI64500.1"/>
    <property type="molecule type" value="Genomic_DNA"/>
</dbReference>
<keyword evidence="5" id="KW-1185">Reference proteome</keyword>
<evidence type="ECO:0000313" key="5">
    <source>
        <dbReference type="Proteomes" id="UP000290057"/>
    </source>
</evidence>
<proteinExistence type="predicted"/>
<dbReference type="Pfam" id="PF18557">
    <property type="entry name" value="NepR"/>
    <property type="match status" value="1"/>
</dbReference>
<accession>A0A222ESF4</accession>
<name>A0A222ESF4_9SPHN</name>
<dbReference type="RefSeq" id="WP_067468783.1">
    <property type="nucleotide sequence ID" value="NZ_AP019389.1"/>
</dbReference>
<reference evidence="3 5" key="3">
    <citation type="submission" date="2019-01" db="EMBL/GenBank/DDBJ databases">
        <title>Complete genome sequence of Erythrobacter flavus KJ5.</title>
        <authorList>
            <person name="Kanesaki Y."/>
            <person name="Brotosudarmo T."/>
            <person name="Moriuchi R."/>
            <person name="Awai K."/>
        </authorList>
    </citation>
    <scope>NUCLEOTIDE SEQUENCE [LARGE SCALE GENOMIC DNA]</scope>
    <source>
        <strain evidence="3 5">KJ5</strain>
    </source>
</reference>
<dbReference type="EMBL" id="AP019389">
    <property type="protein sequence ID" value="BBI21820.1"/>
    <property type="molecule type" value="Genomic_DNA"/>
</dbReference>
<dbReference type="InterPro" id="IPR041649">
    <property type="entry name" value="NepR"/>
</dbReference>
<evidence type="ECO:0000313" key="3">
    <source>
        <dbReference type="EMBL" id="BBI21820.1"/>
    </source>
</evidence>
<gene>
    <name evidence="4" type="ORF">D0Y83_15475</name>
    <name evidence="3" type="ORF">EKJ_26670</name>
</gene>
<evidence type="ECO:0000313" key="6">
    <source>
        <dbReference type="Proteomes" id="UP000325385"/>
    </source>
</evidence>
<dbReference type="Proteomes" id="UP000325385">
    <property type="component" value="Chromosome"/>
</dbReference>
<protein>
    <recommendedName>
        <fullName evidence="2">Anti-sigma factor NepR domain-containing protein</fullName>
    </recommendedName>
</protein>
<dbReference type="AlphaFoldDB" id="A0A222ESF4"/>
<sequence>MSLARTYSEGTSFLIMSSETPKNPQRAPAGGPPAPSGASDKAKDPDWANGLKQLYDSVVEEPLPDSFQDLLDQLGAKD</sequence>